<evidence type="ECO:0000256" key="5">
    <source>
        <dbReference type="PIRSR" id="PIRSR005902-1"/>
    </source>
</evidence>
<keyword evidence="4" id="KW-0378">Hydrolase</keyword>
<comment type="similarity">
    <text evidence="1">Belongs to the metallo-dependent hydrolases superfamily. TatD-type hydrolase family.</text>
</comment>
<dbReference type="InterPro" id="IPR050891">
    <property type="entry name" value="TatD-type_Hydrolase"/>
</dbReference>
<comment type="caution">
    <text evidence="7">The sequence shown here is derived from an EMBL/GenBank/DDBJ whole genome shotgun (WGS) entry which is preliminary data.</text>
</comment>
<feature type="binding site" evidence="5">
    <location>
        <position position="201"/>
    </location>
    <ligand>
        <name>a divalent metal cation</name>
        <dbReference type="ChEBI" id="CHEBI:60240"/>
        <label>2</label>
    </ligand>
</feature>
<feature type="binding site" evidence="5">
    <location>
        <position position="139"/>
    </location>
    <ligand>
        <name>a divalent metal cation</name>
        <dbReference type="ChEBI" id="CHEBI:60240"/>
        <label>1</label>
    </ligand>
</feature>
<evidence type="ECO:0000256" key="6">
    <source>
        <dbReference type="SAM" id="SignalP"/>
    </source>
</evidence>
<dbReference type="SUPFAM" id="SSF51556">
    <property type="entry name" value="Metallo-dependent hydrolases"/>
    <property type="match status" value="1"/>
</dbReference>
<evidence type="ECO:0000256" key="3">
    <source>
        <dbReference type="ARBA" id="ARBA00022723"/>
    </source>
</evidence>
<keyword evidence="8" id="KW-1185">Reference proteome</keyword>
<keyword evidence="2" id="KW-0540">Nuclease</keyword>
<evidence type="ECO:0000313" key="8">
    <source>
        <dbReference type="Proteomes" id="UP000193922"/>
    </source>
</evidence>
<dbReference type="PANTHER" id="PTHR10060">
    <property type="entry name" value="TATD FAMILY DEOXYRIBONUCLEASE"/>
    <property type="match status" value="1"/>
</dbReference>
<evidence type="ECO:0000313" key="7">
    <source>
        <dbReference type="EMBL" id="ORX66466.1"/>
    </source>
</evidence>
<dbReference type="GO" id="GO:0008296">
    <property type="term" value="F:3'-5'-DNA exonuclease activity"/>
    <property type="evidence" value="ECO:0007669"/>
    <property type="project" value="TreeGrafter"/>
</dbReference>
<keyword evidence="3 5" id="KW-0479">Metal-binding</keyword>
<dbReference type="PANTHER" id="PTHR10060:SF15">
    <property type="entry name" value="DEOXYRIBONUCLEASE TATDN1"/>
    <property type="match status" value="1"/>
</dbReference>
<dbReference type="GeneID" id="63805177"/>
<evidence type="ECO:0000256" key="4">
    <source>
        <dbReference type="ARBA" id="ARBA00022801"/>
    </source>
</evidence>
<gene>
    <name evidence="7" type="ORF">DL89DRAFT_270011</name>
</gene>
<dbReference type="Proteomes" id="UP000193922">
    <property type="component" value="Unassembled WGS sequence"/>
</dbReference>
<organism evidence="7 8">
    <name type="scientific">Linderina pennispora</name>
    <dbReference type="NCBI Taxonomy" id="61395"/>
    <lineage>
        <taxon>Eukaryota</taxon>
        <taxon>Fungi</taxon>
        <taxon>Fungi incertae sedis</taxon>
        <taxon>Zoopagomycota</taxon>
        <taxon>Kickxellomycotina</taxon>
        <taxon>Kickxellomycetes</taxon>
        <taxon>Kickxellales</taxon>
        <taxon>Kickxellaceae</taxon>
        <taxon>Linderina</taxon>
    </lineage>
</organism>
<sequence>MACKVVLEIIFALLHFMNHLRTQLTRQGMKLIDIGANLTDPVFRGLYRGKQSHPDDMQQILDRARAAGVVAMMVTGGNLHESKEAIALAREFPGLYATVGCHPTRTSEVDKHSAGADAYFAELQDLAEKNRDKVVAIGECGLDYDRLHFSDKEPQHKYFARQFALAEATKLPMFLHNRNTGGDFAKMIKENRHRFSTGVVHSYTGPIDEAKELLEMGLYIGLNGCSLKTEENLEVAKQIPVDRLMIETDCPYCEIRPTHASHKLLKPENSDGWKAPEAKKKERWTPECMVKSRNEPCMIRQVLQVLASLHGISEQDLADQVFENTRKVFFPDQDI</sequence>
<proteinExistence type="inferred from homology"/>
<dbReference type="FunFam" id="3.20.20.140:FF:000040">
    <property type="entry name" value="Putative tatD related deoxyribonuclease"/>
    <property type="match status" value="1"/>
</dbReference>
<dbReference type="OrthoDB" id="6079689at2759"/>
<feature type="binding site" evidence="5">
    <location>
        <position position="176"/>
    </location>
    <ligand>
        <name>a divalent metal cation</name>
        <dbReference type="ChEBI" id="CHEBI:60240"/>
        <label>2</label>
    </ligand>
</feature>
<feature type="chain" id="PRO_5012305063" evidence="6">
    <location>
        <begin position="23"/>
        <end position="335"/>
    </location>
</feature>
<dbReference type="AlphaFoldDB" id="A0A1Y1VZM2"/>
<protein>
    <submittedName>
        <fullName evidence="7">Deoxyribonuclease TATDN1-like protein</fullName>
    </submittedName>
</protein>
<dbReference type="PIRSF" id="PIRSF005902">
    <property type="entry name" value="DNase_TatD"/>
    <property type="match status" value="1"/>
</dbReference>
<dbReference type="InterPro" id="IPR032466">
    <property type="entry name" value="Metal_Hydrolase"/>
</dbReference>
<dbReference type="InterPro" id="IPR001130">
    <property type="entry name" value="TatD-like"/>
</dbReference>
<feature type="binding site" evidence="5">
    <location>
        <position position="249"/>
    </location>
    <ligand>
        <name>a divalent metal cation</name>
        <dbReference type="ChEBI" id="CHEBI:60240"/>
        <label>1</label>
    </ligand>
</feature>
<dbReference type="EMBL" id="MCFD01000015">
    <property type="protein sequence ID" value="ORX66466.1"/>
    <property type="molecule type" value="Genomic_DNA"/>
</dbReference>
<dbReference type="RefSeq" id="XP_040740454.1">
    <property type="nucleotide sequence ID" value="XM_040888529.1"/>
</dbReference>
<dbReference type="GO" id="GO:0046872">
    <property type="term" value="F:metal ion binding"/>
    <property type="evidence" value="ECO:0007669"/>
    <property type="project" value="UniProtKB-KW"/>
</dbReference>
<name>A0A1Y1VZM2_9FUNG</name>
<dbReference type="GO" id="GO:0005829">
    <property type="term" value="C:cytosol"/>
    <property type="evidence" value="ECO:0007669"/>
    <property type="project" value="TreeGrafter"/>
</dbReference>
<dbReference type="PROSITE" id="PS01091">
    <property type="entry name" value="TATD_3"/>
    <property type="match status" value="1"/>
</dbReference>
<dbReference type="InterPro" id="IPR018228">
    <property type="entry name" value="DNase_TatD-rel_CS"/>
</dbReference>
<accession>A0A1Y1VZM2</accession>
<dbReference type="STRING" id="61395.A0A1Y1VZM2"/>
<evidence type="ECO:0000256" key="2">
    <source>
        <dbReference type="ARBA" id="ARBA00022722"/>
    </source>
</evidence>
<keyword evidence="6" id="KW-0732">Signal</keyword>
<dbReference type="Gene3D" id="3.20.20.140">
    <property type="entry name" value="Metal-dependent hydrolases"/>
    <property type="match status" value="1"/>
</dbReference>
<reference evidence="7 8" key="1">
    <citation type="submission" date="2016-07" db="EMBL/GenBank/DDBJ databases">
        <title>Pervasive Adenine N6-methylation of Active Genes in Fungi.</title>
        <authorList>
            <consortium name="DOE Joint Genome Institute"/>
            <person name="Mondo S.J."/>
            <person name="Dannebaum R.O."/>
            <person name="Kuo R.C."/>
            <person name="Labutti K."/>
            <person name="Haridas S."/>
            <person name="Kuo A."/>
            <person name="Salamov A."/>
            <person name="Ahrendt S.R."/>
            <person name="Lipzen A."/>
            <person name="Sullivan W."/>
            <person name="Andreopoulos W.B."/>
            <person name="Clum A."/>
            <person name="Lindquist E."/>
            <person name="Daum C."/>
            <person name="Ramamoorthy G.K."/>
            <person name="Gryganskyi A."/>
            <person name="Culley D."/>
            <person name="Magnuson J.K."/>
            <person name="James T.Y."/>
            <person name="O'Malley M.A."/>
            <person name="Stajich J.E."/>
            <person name="Spatafora J.W."/>
            <person name="Visel A."/>
            <person name="Grigoriev I.V."/>
        </authorList>
    </citation>
    <scope>NUCLEOTIDE SEQUENCE [LARGE SCALE GENOMIC DNA]</scope>
    <source>
        <strain evidence="7 8">ATCC 12442</strain>
    </source>
</reference>
<dbReference type="CDD" id="cd01310">
    <property type="entry name" value="TatD_DNAse"/>
    <property type="match status" value="1"/>
</dbReference>
<evidence type="ECO:0000256" key="1">
    <source>
        <dbReference type="ARBA" id="ARBA00009275"/>
    </source>
</evidence>
<feature type="signal peptide" evidence="6">
    <location>
        <begin position="1"/>
        <end position="22"/>
    </location>
</feature>
<dbReference type="Pfam" id="PF01026">
    <property type="entry name" value="TatD_DNase"/>
    <property type="match status" value="1"/>
</dbReference>